<dbReference type="PANTHER" id="PTHR30466">
    <property type="entry name" value="FLAVIN REDUCTASE"/>
    <property type="match status" value="1"/>
</dbReference>
<keyword evidence="4" id="KW-1185">Reference proteome</keyword>
<dbReference type="RefSeq" id="XP_006684294.1">
    <property type="nucleotide sequence ID" value="XM_006684231.1"/>
</dbReference>
<dbReference type="Proteomes" id="UP000000707">
    <property type="component" value="Unassembled WGS sequence"/>
</dbReference>
<dbReference type="OrthoDB" id="4158994at2759"/>
<dbReference type="SUPFAM" id="SSF50475">
    <property type="entry name" value="FMN-binding split barrel"/>
    <property type="match status" value="1"/>
</dbReference>
<feature type="domain" description="Flavin reductase like" evidence="2">
    <location>
        <begin position="1"/>
        <end position="185"/>
    </location>
</feature>
<dbReference type="EMBL" id="GL996512">
    <property type="protein sequence ID" value="EGV65720.1"/>
    <property type="molecule type" value="Genomic_DNA"/>
</dbReference>
<accession>G3AXY0</accession>
<organism evidence="4">
    <name type="scientific">Candida tenuis (strain ATCC 10573 / BCRC 21748 / CBS 615 / JCM 9827 / NBRC 10315 / NRRL Y-1498 / VKM Y-70)</name>
    <name type="common">Yeast</name>
    <name type="synonym">Yamadazyma tenuis</name>
    <dbReference type="NCBI Taxonomy" id="590646"/>
    <lineage>
        <taxon>Eukaryota</taxon>
        <taxon>Fungi</taxon>
        <taxon>Dikarya</taxon>
        <taxon>Ascomycota</taxon>
        <taxon>Saccharomycotina</taxon>
        <taxon>Pichiomycetes</taxon>
        <taxon>Debaryomycetaceae</taxon>
        <taxon>Yamadazyma</taxon>
    </lineage>
</organism>
<dbReference type="Pfam" id="PF01613">
    <property type="entry name" value="Flavin_Reduct"/>
    <property type="match status" value="1"/>
</dbReference>
<dbReference type="KEGG" id="cten:18250147"/>
<dbReference type="InterPro" id="IPR002563">
    <property type="entry name" value="Flavin_Rdtase-like_dom"/>
</dbReference>
<dbReference type="eggNOG" id="ENOG502RYSQ">
    <property type="taxonomic scope" value="Eukaryota"/>
</dbReference>
<keyword evidence="1" id="KW-0560">Oxidoreductase</keyword>
<sequence>MSRVASQAMILTAGFKNHPSSNPSPLIKSLHGMTLSSVSSLSVYPSPLLSFNLHLPSYTSKTLNENNGYVAIHLLTSSRESSRLGRIFASGIKRSVSTNEDEDGEPFHEMATPFKNLQPSEWEMINFEDYQIPILKESECIFVCKKRKVLEIDNHEIWVVNVLDIIENQEQKTGGLVYFNRSFHKVGETLDE</sequence>
<dbReference type="PANTHER" id="PTHR30466:SF1">
    <property type="entry name" value="FMN REDUCTASE (NADH) RUTF"/>
    <property type="match status" value="1"/>
</dbReference>
<evidence type="ECO:0000313" key="4">
    <source>
        <dbReference type="Proteomes" id="UP000000707"/>
    </source>
</evidence>
<protein>
    <recommendedName>
        <fullName evidence="2">Flavin reductase like domain-containing protein</fullName>
    </recommendedName>
</protein>
<dbReference type="SMART" id="SM00903">
    <property type="entry name" value="Flavin_Reduct"/>
    <property type="match status" value="1"/>
</dbReference>
<proteinExistence type="predicted"/>
<dbReference type="GeneID" id="18250147"/>
<evidence type="ECO:0000313" key="3">
    <source>
        <dbReference type="EMBL" id="EGV65720.1"/>
    </source>
</evidence>
<reference evidence="3 4" key="1">
    <citation type="journal article" date="2011" name="Proc. Natl. Acad. Sci. U.S.A.">
        <title>Comparative genomics of xylose-fermenting fungi for enhanced biofuel production.</title>
        <authorList>
            <person name="Wohlbach D.J."/>
            <person name="Kuo A."/>
            <person name="Sato T.K."/>
            <person name="Potts K.M."/>
            <person name="Salamov A.A."/>
            <person name="LaButti K.M."/>
            <person name="Sun H."/>
            <person name="Clum A."/>
            <person name="Pangilinan J.L."/>
            <person name="Lindquist E.A."/>
            <person name="Lucas S."/>
            <person name="Lapidus A."/>
            <person name="Jin M."/>
            <person name="Gunawan C."/>
            <person name="Balan V."/>
            <person name="Dale B.E."/>
            <person name="Jeffries T.W."/>
            <person name="Zinkel R."/>
            <person name="Barry K.W."/>
            <person name="Grigoriev I.V."/>
            <person name="Gasch A.P."/>
        </authorList>
    </citation>
    <scope>NUCLEOTIDE SEQUENCE [LARGE SCALE GENOMIC DNA]</scope>
    <source>
        <strain evidence="4">ATCC 10573 / BCRC 21748 / CBS 615 / JCM 9827 / NBRC 10315 / NRRL Y-1498 / VKM Y-70</strain>
    </source>
</reference>
<dbReference type="GO" id="GO:0010181">
    <property type="term" value="F:FMN binding"/>
    <property type="evidence" value="ECO:0007669"/>
    <property type="project" value="InterPro"/>
</dbReference>
<evidence type="ECO:0000259" key="2">
    <source>
        <dbReference type="SMART" id="SM00903"/>
    </source>
</evidence>
<dbReference type="InterPro" id="IPR050268">
    <property type="entry name" value="NADH-dep_flavin_reductase"/>
</dbReference>
<dbReference type="HOGENOM" id="CLU_085409_0_0_1"/>
<dbReference type="AlphaFoldDB" id="G3AXY0"/>
<dbReference type="InterPro" id="IPR012349">
    <property type="entry name" value="Split_barrel_FMN-bd"/>
</dbReference>
<name>G3AXY0_CANTC</name>
<dbReference type="Gene3D" id="2.30.110.10">
    <property type="entry name" value="Electron Transport, Fmn-binding Protein, Chain A"/>
    <property type="match status" value="1"/>
</dbReference>
<dbReference type="GO" id="GO:0042602">
    <property type="term" value="F:riboflavin reductase (NADPH) activity"/>
    <property type="evidence" value="ECO:0007669"/>
    <property type="project" value="TreeGrafter"/>
</dbReference>
<gene>
    <name evidence="3" type="ORF">CANTEDRAFT_92045</name>
</gene>
<evidence type="ECO:0000256" key="1">
    <source>
        <dbReference type="ARBA" id="ARBA00023002"/>
    </source>
</evidence>
<dbReference type="STRING" id="590646.G3AXY0"/>